<evidence type="ECO:0000256" key="3">
    <source>
        <dbReference type="ARBA" id="ARBA00022692"/>
    </source>
</evidence>
<evidence type="ECO:0000256" key="7">
    <source>
        <dbReference type="ARBA" id="ARBA00023265"/>
    </source>
</evidence>
<comment type="caution">
    <text evidence="11">The sequence shown here is derived from an EMBL/GenBank/DDBJ whole genome shotgun (WGS) entry which is preliminary data.</text>
</comment>
<comment type="subcellular location">
    <subcellularLocation>
        <location evidence="1 8">Membrane</location>
        <topology evidence="1 8">Multi-pass membrane protein</topology>
    </subcellularLocation>
</comment>
<dbReference type="GO" id="GO:0016020">
    <property type="term" value="C:membrane"/>
    <property type="evidence" value="ECO:0007669"/>
    <property type="project" value="UniProtKB-SubCell"/>
</dbReference>
<gene>
    <name evidence="8" type="primary">MLO</name>
    <name evidence="11" type="ORF">KC19_1G084600</name>
</gene>
<evidence type="ECO:0000256" key="8">
    <source>
        <dbReference type="RuleBase" id="RU280816"/>
    </source>
</evidence>
<evidence type="ECO:0000256" key="9">
    <source>
        <dbReference type="SAM" id="MobiDB-lite"/>
    </source>
</evidence>
<proteinExistence type="inferred from homology"/>
<comment type="function">
    <text evidence="8">May be involved in modulation of pathogen defense and leaf cell death.</text>
</comment>
<comment type="domain">
    <text evidence="8">The C-terminus contains a calmodulin-binding domain, which binds calmodulin in a calcium-dependent fashion.</text>
</comment>
<accession>A0A8T0J639</accession>
<feature type="transmembrane region" description="Helical" evidence="10">
    <location>
        <begin position="20"/>
        <end position="46"/>
    </location>
</feature>
<protein>
    <recommendedName>
        <fullName evidence="8">MLO-like protein</fullName>
    </recommendedName>
</protein>
<name>A0A8T0J639_CERPU</name>
<dbReference type="Pfam" id="PF03094">
    <property type="entry name" value="Mlo"/>
    <property type="match status" value="1"/>
</dbReference>
<feature type="compositionally biased region" description="Basic and acidic residues" evidence="9">
    <location>
        <begin position="559"/>
        <end position="574"/>
    </location>
</feature>
<feature type="transmembrane region" description="Helical" evidence="10">
    <location>
        <begin position="373"/>
        <end position="397"/>
    </location>
</feature>
<evidence type="ECO:0000313" key="11">
    <source>
        <dbReference type="EMBL" id="KAG0590253.1"/>
    </source>
</evidence>
<feature type="transmembrane region" description="Helical" evidence="10">
    <location>
        <begin position="287"/>
        <end position="308"/>
    </location>
</feature>
<reference evidence="11" key="1">
    <citation type="submission" date="2020-06" db="EMBL/GenBank/DDBJ databases">
        <title>WGS assembly of Ceratodon purpureus strain R40.</title>
        <authorList>
            <person name="Carey S.B."/>
            <person name="Jenkins J."/>
            <person name="Shu S."/>
            <person name="Lovell J.T."/>
            <person name="Sreedasyam A."/>
            <person name="Maumus F."/>
            <person name="Tiley G.P."/>
            <person name="Fernandez-Pozo N."/>
            <person name="Barry K."/>
            <person name="Chen C."/>
            <person name="Wang M."/>
            <person name="Lipzen A."/>
            <person name="Daum C."/>
            <person name="Saski C.A."/>
            <person name="Payton A.C."/>
            <person name="Mcbreen J.C."/>
            <person name="Conrad R.E."/>
            <person name="Kollar L.M."/>
            <person name="Olsson S."/>
            <person name="Huttunen S."/>
            <person name="Landis J.B."/>
            <person name="Wickett N.J."/>
            <person name="Johnson M.G."/>
            <person name="Rensing S.A."/>
            <person name="Grimwood J."/>
            <person name="Schmutz J."/>
            <person name="Mcdaniel S.F."/>
        </authorList>
    </citation>
    <scope>NUCLEOTIDE SEQUENCE</scope>
    <source>
        <strain evidence="11">R40</strain>
    </source>
</reference>
<feature type="compositionally biased region" description="Basic and acidic residues" evidence="9">
    <location>
        <begin position="478"/>
        <end position="493"/>
    </location>
</feature>
<evidence type="ECO:0000256" key="6">
    <source>
        <dbReference type="ARBA" id="ARBA00023136"/>
    </source>
</evidence>
<dbReference type="EMBL" id="CM026421">
    <property type="protein sequence ID" value="KAG0590253.1"/>
    <property type="molecule type" value="Genomic_DNA"/>
</dbReference>
<feature type="compositionally biased region" description="Polar residues" evidence="9">
    <location>
        <begin position="519"/>
        <end position="537"/>
    </location>
</feature>
<dbReference type="PANTHER" id="PTHR31942">
    <property type="entry name" value="MLO-LIKE PROTEIN 1"/>
    <property type="match status" value="1"/>
</dbReference>
<evidence type="ECO:0000313" key="12">
    <source>
        <dbReference type="Proteomes" id="UP000822688"/>
    </source>
</evidence>
<keyword evidence="3 8" id="KW-0812">Transmembrane</keyword>
<keyword evidence="8" id="KW-0112">Calmodulin-binding</keyword>
<evidence type="ECO:0000256" key="5">
    <source>
        <dbReference type="ARBA" id="ARBA00022989"/>
    </source>
</evidence>
<dbReference type="GO" id="GO:0006952">
    <property type="term" value="P:defense response"/>
    <property type="evidence" value="ECO:0007669"/>
    <property type="project" value="UniProtKB-KW"/>
</dbReference>
<feature type="transmembrane region" description="Helical" evidence="10">
    <location>
        <begin position="163"/>
        <end position="187"/>
    </location>
</feature>
<keyword evidence="6 8" id="KW-0472">Membrane</keyword>
<dbReference type="GO" id="GO:0005516">
    <property type="term" value="F:calmodulin binding"/>
    <property type="evidence" value="ECO:0007669"/>
    <property type="project" value="UniProtKB-KW"/>
</dbReference>
<feature type="transmembrane region" description="Helical" evidence="10">
    <location>
        <begin position="314"/>
        <end position="333"/>
    </location>
</feature>
<evidence type="ECO:0000256" key="2">
    <source>
        <dbReference type="ARBA" id="ARBA00006574"/>
    </source>
</evidence>
<dbReference type="Proteomes" id="UP000822688">
    <property type="component" value="Chromosome 1"/>
</dbReference>
<keyword evidence="5 8" id="KW-1133">Transmembrane helix</keyword>
<feature type="region of interest" description="Disordered" evidence="9">
    <location>
        <begin position="469"/>
        <end position="617"/>
    </location>
</feature>
<comment type="similarity">
    <text evidence="2 8">Belongs to the MLO family.</text>
</comment>
<evidence type="ECO:0000256" key="1">
    <source>
        <dbReference type="ARBA" id="ARBA00004141"/>
    </source>
</evidence>
<evidence type="ECO:0000256" key="4">
    <source>
        <dbReference type="ARBA" id="ARBA00022821"/>
    </source>
</evidence>
<keyword evidence="12" id="KW-1185">Reference proteome</keyword>
<evidence type="ECO:0000256" key="10">
    <source>
        <dbReference type="SAM" id="Phobius"/>
    </source>
</evidence>
<dbReference type="AlphaFoldDB" id="A0A8T0J639"/>
<organism evidence="11 12">
    <name type="scientific">Ceratodon purpureus</name>
    <name type="common">Fire moss</name>
    <name type="synonym">Dicranum purpureum</name>
    <dbReference type="NCBI Taxonomy" id="3225"/>
    <lineage>
        <taxon>Eukaryota</taxon>
        <taxon>Viridiplantae</taxon>
        <taxon>Streptophyta</taxon>
        <taxon>Embryophyta</taxon>
        <taxon>Bryophyta</taxon>
        <taxon>Bryophytina</taxon>
        <taxon>Bryopsida</taxon>
        <taxon>Dicranidae</taxon>
        <taxon>Pseudoditrichales</taxon>
        <taxon>Ditrichaceae</taxon>
        <taxon>Ceratodon</taxon>
    </lineage>
</organism>
<dbReference type="InterPro" id="IPR004326">
    <property type="entry name" value="Mlo"/>
</dbReference>
<dbReference type="PANTHER" id="PTHR31942:SF77">
    <property type="entry name" value="MLO-LIKE PROTEIN 14"/>
    <property type="match status" value="1"/>
</dbReference>
<keyword evidence="7 8" id="KW-0568">Pathogenesis-related protein</keyword>
<keyword evidence="4 8" id="KW-0611">Plant defense</keyword>
<sequence>MAGNAAASGDERSLEFTPTWALATVSSVFVIISFVVERSLHGLGGYLHRTKRKSLYHALQKVKDELMLVGFISLTLTILQDSIERICIRSSLYTKWSPCKMPVAEHDVAEGSNKFSKWPRPSDFTFATEQSHGRRRLLASAPSGSVCPEGHESFLSAQGLHQLHIFIFVLAAAHVVYSCITMALALAKVHSWHKWEAAAHEETSPDGMAELVVNNISYTRQSTFMRYHTSKPWSRSRFIVWVVCFFQQFHIPRADYLTLRFSFITTHNLPHLYNFHKYMIRSMEDEFETIVGISAWLWVFVISFLLFNVHGVNLYFWSSFVPVVVILAIGMKLQHIVATLAMESTGVLPFPAPFMGAQLKPRDQLFWFNRPKLLLHVIHLILFQNAFEFATFIWQVWQFGFRSCLLEENKAFVYTRLSIGLLVQFICSYSTLPLYALVSQMGTNFKKAVVPPKVNQVLHIWHKDAKKRLKQGSQVSASDRDEMIPKNLSDRKSVSSGSEGVPMTSPETAAMEEGDASRKTNSNGAQPGSSASLTAAQNVWDRRLRNTNSGGRKPPLRPINREEIQIMDSSKPEHGLMTPSTPGTELRRRVSPNDATDPPTRPVNYPQSSSTPKPPLP</sequence>
<feature type="transmembrane region" description="Helical" evidence="10">
    <location>
        <begin position="417"/>
        <end position="438"/>
    </location>
</feature>